<dbReference type="Proteomes" id="UP000708208">
    <property type="component" value="Unassembled WGS sequence"/>
</dbReference>
<sequence>SDDDIDGPVEPPRSPEVITLDEDTVSPENAIENPSVENPPVENPPVENPPVETSTVIDYNHGIDSTNEDLSL</sequence>
<keyword evidence="3" id="KW-1185">Reference proteome</keyword>
<reference evidence="2" key="1">
    <citation type="submission" date="2021-06" db="EMBL/GenBank/DDBJ databases">
        <authorList>
            <person name="Hodson N. C."/>
            <person name="Mongue J. A."/>
            <person name="Jaron S. K."/>
        </authorList>
    </citation>
    <scope>NUCLEOTIDE SEQUENCE</scope>
</reference>
<protein>
    <submittedName>
        <fullName evidence="2">Uncharacterized protein</fullName>
    </submittedName>
</protein>
<proteinExistence type="predicted"/>
<comment type="caution">
    <text evidence="2">The sequence shown here is derived from an EMBL/GenBank/DDBJ whole genome shotgun (WGS) entry which is preliminary data.</text>
</comment>
<organism evidence="2 3">
    <name type="scientific">Allacma fusca</name>
    <dbReference type="NCBI Taxonomy" id="39272"/>
    <lineage>
        <taxon>Eukaryota</taxon>
        <taxon>Metazoa</taxon>
        <taxon>Ecdysozoa</taxon>
        <taxon>Arthropoda</taxon>
        <taxon>Hexapoda</taxon>
        <taxon>Collembola</taxon>
        <taxon>Symphypleona</taxon>
        <taxon>Sminthuridae</taxon>
        <taxon>Allacma</taxon>
    </lineage>
</organism>
<dbReference type="AlphaFoldDB" id="A0A8J2JNQ1"/>
<evidence type="ECO:0000256" key="1">
    <source>
        <dbReference type="SAM" id="MobiDB-lite"/>
    </source>
</evidence>
<accession>A0A8J2JNQ1</accession>
<feature type="region of interest" description="Disordered" evidence="1">
    <location>
        <begin position="1"/>
        <end position="72"/>
    </location>
</feature>
<feature type="non-terminal residue" evidence="2">
    <location>
        <position position="1"/>
    </location>
</feature>
<dbReference type="EMBL" id="CAJVCH010100687">
    <property type="protein sequence ID" value="CAG7723596.1"/>
    <property type="molecule type" value="Genomic_DNA"/>
</dbReference>
<evidence type="ECO:0000313" key="2">
    <source>
        <dbReference type="EMBL" id="CAG7723596.1"/>
    </source>
</evidence>
<feature type="non-terminal residue" evidence="2">
    <location>
        <position position="72"/>
    </location>
</feature>
<name>A0A8J2JNQ1_9HEXA</name>
<evidence type="ECO:0000313" key="3">
    <source>
        <dbReference type="Proteomes" id="UP000708208"/>
    </source>
</evidence>
<gene>
    <name evidence="2" type="ORF">AFUS01_LOCUS12674</name>
</gene>
<feature type="compositionally biased region" description="Polar residues" evidence="1">
    <location>
        <begin position="63"/>
        <end position="72"/>
    </location>
</feature>